<dbReference type="InterPro" id="IPR045851">
    <property type="entry name" value="AMP-bd_C_sf"/>
</dbReference>
<keyword evidence="2 5" id="KW-0436">Ligase</keyword>
<gene>
    <name evidence="5" type="ORF">ATL51_1810</name>
</gene>
<reference evidence="5 6" key="1">
    <citation type="submission" date="2017-11" db="EMBL/GenBank/DDBJ databases">
        <title>Sequencing the genomes of 1000 actinobacteria strains.</title>
        <authorList>
            <person name="Klenk H.-P."/>
        </authorList>
    </citation>
    <scope>NUCLEOTIDE SEQUENCE [LARGE SCALE GENOMIC DNA]</scope>
    <source>
        <strain evidence="5 6">DSM 44104</strain>
    </source>
</reference>
<dbReference type="InterPro" id="IPR000873">
    <property type="entry name" value="AMP-dep_synth/lig_dom"/>
</dbReference>
<dbReference type="Proteomes" id="UP000232453">
    <property type="component" value="Unassembled WGS sequence"/>
</dbReference>
<dbReference type="AlphaFoldDB" id="A0AA44ZNP0"/>
<protein>
    <submittedName>
        <fullName evidence="5">Cyclohexanecarboxylate-CoA ligase</fullName>
    </submittedName>
</protein>
<dbReference type="GO" id="GO:0006631">
    <property type="term" value="P:fatty acid metabolic process"/>
    <property type="evidence" value="ECO:0007669"/>
    <property type="project" value="TreeGrafter"/>
</dbReference>
<dbReference type="InterPro" id="IPR025110">
    <property type="entry name" value="AMP-bd_C"/>
</dbReference>
<comment type="caution">
    <text evidence="5">The sequence shown here is derived from an EMBL/GenBank/DDBJ whole genome shotgun (WGS) entry which is preliminary data.</text>
</comment>
<evidence type="ECO:0000259" key="3">
    <source>
        <dbReference type="Pfam" id="PF00501"/>
    </source>
</evidence>
<dbReference type="InterPro" id="IPR042099">
    <property type="entry name" value="ANL_N_sf"/>
</dbReference>
<feature type="domain" description="AMP-dependent synthetase/ligase" evidence="3">
    <location>
        <begin position="30"/>
        <end position="383"/>
    </location>
</feature>
<feature type="domain" description="AMP-binding enzyme C-terminal" evidence="4">
    <location>
        <begin position="433"/>
        <end position="509"/>
    </location>
</feature>
<dbReference type="SUPFAM" id="SSF56801">
    <property type="entry name" value="Acetyl-CoA synthetase-like"/>
    <property type="match status" value="1"/>
</dbReference>
<dbReference type="FunFam" id="3.30.300.30:FF:000008">
    <property type="entry name" value="2,3-dihydroxybenzoate-AMP ligase"/>
    <property type="match status" value="1"/>
</dbReference>
<evidence type="ECO:0000313" key="6">
    <source>
        <dbReference type="Proteomes" id="UP000232453"/>
    </source>
</evidence>
<accession>A0AA44ZNP0</accession>
<evidence type="ECO:0000256" key="1">
    <source>
        <dbReference type="ARBA" id="ARBA00006432"/>
    </source>
</evidence>
<dbReference type="GO" id="GO:0031956">
    <property type="term" value="F:medium-chain fatty acid-CoA ligase activity"/>
    <property type="evidence" value="ECO:0007669"/>
    <property type="project" value="TreeGrafter"/>
</dbReference>
<dbReference type="PANTHER" id="PTHR43201">
    <property type="entry name" value="ACYL-COA SYNTHETASE"/>
    <property type="match status" value="1"/>
</dbReference>
<evidence type="ECO:0000313" key="5">
    <source>
        <dbReference type="EMBL" id="PKB30156.1"/>
    </source>
</evidence>
<name>A0AA44ZNP0_PSEA5</name>
<dbReference type="RefSeq" id="WP_100878298.1">
    <property type="nucleotide sequence ID" value="NZ_JBICSI010000003.1"/>
</dbReference>
<dbReference type="InterPro" id="IPR020845">
    <property type="entry name" value="AMP-binding_CS"/>
</dbReference>
<dbReference type="EMBL" id="PHUJ01000003">
    <property type="protein sequence ID" value="PKB30156.1"/>
    <property type="molecule type" value="Genomic_DNA"/>
</dbReference>
<sequence length="530" mass="57809">MKATRLDDEHARRNIEAGHWTGNLVDGYLATAAERSPEATAVVDRGRRWTYCELDGAVNRFASALRGRGVGRGDVVSWLLPNRAEAVVVHLGTIRLGAVSNPIIPIYRHRETAFILRQAGSKVVVVPRLFRDFDYPAMLDEIRDEVPGLETVVVVDGGDGRLSFDELLDEGRADGVRTPRAPDDIALLLYTSGTTSAPKGALHSHHTLDHENRSIVDFFGLSATDVVFMPSPVGHIIGVLYGLQLPFMLGSAVVLLDVWEPGRGLELIEEHRCTFTVAATPFLHGLVHHPSLPDRDVSSLRVFACGGADVPPELVRAATSALGCTVSRGYGSTEYPTASACNADDPVDKRARTDGRPIGPAEVRLAPDGELQVRGPELFLGYLDASLNAAAFTDDGWLRTGDLARIDDDGYVEIIGRQKDIIIRGGENISAKEIEDQLFEHPAVADVAVVSSPDPVLGERVCAVVVPETGREVTLPGLVEWLTARRTARQKLPERLILLDDLPRNPSGKIQKFRLRELAREHTTLESTRK</sequence>
<dbReference type="Gene3D" id="3.40.50.12780">
    <property type="entry name" value="N-terminal domain of ligase-like"/>
    <property type="match status" value="1"/>
</dbReference>
<dbReference type="Pfam" id="PF00501">
    <property type="entry name" value="AMP-binding"/>
    <property type="match status" value="1"/>
</dbReference>
<comment type="similarity">
    <text evidence="1">Belongs to the ATP-dependent AMP-binding enzyme family.</text>
</comment>
<organism evidence="5 6">
    <name type="scientific">Pseudonocardia alni</name>
    <name type="common">Amycolata alni</name>
    <dbReference type="NCBI Taxonomy" id="33907"/>
    <lineage>
        <taxon>Bacteria</taxon>
        <taxon>Bacillati</taxon>
        <taxon>Actinomycetota</taxon>
        <taxon>Actinomycetes</taxon>
        <taxon>Pseudonocardiales</taxon>
        <taxon>Pseudonocardiaceae</taxon>
        <taxon>Pseudonocardia</taxon>
    </lineage>
</organism>
<dbReference type="Pfam" id="PF13193">
    <property type="entry name" value="AMP-binding_C"/>
    <property type="match status" value="1"/>
</dbReference>
<evidence type="ECO:0000259" key="4">
    <source>
        <dbReference type="Pfam" id="PF13193"/>
    </source>
</evidence>
<evidence type="ECO:0000256" key="2">
    <source>
        <dbReference type="ARBA" id="ARBA00022598"/>
    </source>
</evidence>
<dbReference type="PANTHER" id="PTHR43201:SF5">
    <property type="entry name" value="MEDIUM-CHAIN ACYL-COA LIGASE ACSF2, MITOCHONDRIAL"/>
    <property type="match status" value="1"/>
</dbReference>
<proteinExistence type="inferred from homology"/>
<dbReference type="PROSITE" id="PS00455">
    <property type="entry name" value="AMP_BINDING"/>
    <property type="match status" value="1"/>
</dbReference>
<dbReference type="Gene3D" id="3.30.300.30">
    <property type="match status" value="1"/>
</dbReference>